<evidence type="ECO:0000256" key="1">
    <source>
        <dbReference type="SAM" id="MobiDB-lite"/>
    </source>
</evidence>
<evidence type="ECO:0008006" key="3">
    <source>
        <dbReference type="Google" id="ProtNLM"/>
    </source>
</evidence>
<name>A0A383D2B4_9ZZZZ</name>
<gene>
    <name evidence="2" type="ORF">METZ01_LOCUS491551</name>
</gene>
<proteinExistence type="predicted"/>
<accession>A0A383D2B4</accession>
<evidence type="ECO:0000313" key="2">
    <source>
        <dbReference type="EMBL" id="SVE38697.1"/>
    </source>
</evidence>
<feature type="non-terminal residue" evidence="2">
    <location>
        <position position="142"/>
    </location>
</feature>
<organism evidence="2">
    <name type="scientific">marine metagenome</name>
    <dbReference type="NCBI Taxonomy" id="408172"/>
    <lineage>
        <taxon>unclassified sequences</taxon>
        <taxon>metagenomes</taxon>
        <taxon>ecological metagenomes</taxon>
    </lineage>
</organism>
<dbReference type="Gene3D" id="3.40.50.850">
    <property type="entry name" value="Isochorismatase-like"/>
    <property type="match status" value="1"/>
</dbReference>
<dbReference type="EMBL" id="UINC01213774">
    <property type="protein sequence ID" value="SVE38697.1"/>
    <property type="molecule type" value="Genomic_DNA"/>
</dbReference>
<protein>
    <recommendedName>
        <fullName evidence="3">Isochorismatase-like domain-containing protein</fullName>
    </recommendedName>
</protein>
<feature type="region of interest" description="Disordered" evidence="1">
    <location>
        <begin position="100"/>
        <end position="119"/>
    </location>
</feature>
<dbReference type="InterPro" id="IPR036380">
    <property type="entry name" value="Isochorismatase-like_sf"/>
</dbReference>
<reference evidence="2" key="1">
    <citation type="submission" date="2018-05" db="EMBL/GenBank/DDBJ databases">
        <authorList>
            <person name="Lanie J.A."/>
            <person name="Ng W.-L."/>
            <person name="Kazmierczak K.M."/>
            <person name="Andrzejewski T.M."/>
            <person name="Davidsen T.M."/>
            <person name="Wayne K.J."/>
            <person name="Tettelin H."/>
            <person name="Glass J.I."/>
            <person name="Rusch D."/>
            <person name="Podicherti R."/>
            <person name="Tsui H.-C.T."/>
            <person name="Winkler M.E."/>
        </authorList>
    </citation>
    <scope>NUCLEOTIDE SEQUENCE</scope>
</reference>
<dbReference type="AlphaFoldDB" id="A0A383D2B4"/>
<sequence>MSETLNLDLNYYEHPRGTGIRETDCRRSTLRWQLPVKQVALVCVDVWSEHYIQTHVDRTTKITLERIVPVQEAFRQLGALVVHGPSPDCARKYPEWLEEEVDEPQRPEGDWPPADFRGKEGEYTCFARPHRERTEEFDRIIR</sequence>